<dbReference type="AlphaFoldDB" id="A0A4Y7KXC3"/>
<organism evidence="1 2">
    <name type="scientific">Papaver somniferum</name>
    <name type="common">Opium poppy</name>
    <dbReference type="NCBI Taxonomy" id="3469"/>
    <lineage>
        <taxon>Eukaryota</taxon>
        <taxon>Viridiplantae</taxon>
        <taxon>Streptophyta</taxon>
        <taxon>Embryophyta</taxon>
        <taxon>Tracheophyta</taxon>
        <taxon>Spermatophyta</taxon>
        <taxon>Magnoliopsida</taxon>
        <taxon>Ranunculales</taxon>
        <taxon>Papaveraceae</taxon>
        <taxon>Papaveroideae</taxon>
        <taxon>Papaver</taxon>
    </lineage>
</organism>
<proteinExistence type="predicted"/>
<evidence type="ECO:0000313" key="1">
    <source>
        <dbReference type="EMBL" id="RZC77556.1"/>
    </source>
</evidence>
<name>A0A4Y7KXC3_PAPSO</name>
<protein>
    <submittedName>
        <fullName evidence="1">Uncharacterized protein</fullName>
    </submittedName>
</protein>
<accession>A0A4Y7KXC3</accession>
<keyword evidence="2" id="KW-1185">Reference proteome</keyword>
<evidence type="ECO:0000313" key="2">
    <source>
        <dbReference type="Proteomes" id="UP000316621"/>
    </source>
</evidence>
<reference evidence="1 2" key="1">
    <citation type="journal article" date="2018" name="Science">
        <title>The opium poppy genome and morphinan production.</title>
        <authorList>
            <person name="Guo L."/>
            <person name="Winzer T."/>
            <person name="Yang X."/>
            <person name="Li Y."/>
            <person name="Ning Z."/>
            <person name="He Z."/>
            <person name="Teodor R."/>
            <person name="Lu Y."/>
            <person name="Bowser T.A."/>
            <person name="Graham I.A."/>
            <person name="Ye K."/>
        </authorList>
    </citation>
    <scope>NUCLEOTIDE SEQUENCE [LARGE SCALE GENOMIC DNA]</scope>
    <source>
        <strain evidence="2">cv. HN1</strain>
        <tissue evidence="1">Leaves</tissue>
    </source>
</reference>
<dbReference type="Proteomes" id="UP000316621">
    <property type="component" value="Chromosome 9"/>
</dbReference>
<dbReference type="Gramene" id="RZC77556">
    <property type="protein sequence ID" value="RZC77556"/>
    <property type="gene ID" value="C5167_001730"/>
</dbReference>
<dbReference type="EMBL" id="CM010723">
    <property type="protein sequence ID" value="RZC77556.1"/>
    <property type="molecule type" value="Genomic_DNA"/>
</dbReference>
<gene>
    <name evidence="1" type="ORF">C5167_001730</name>
</gene>
<sequence length="72" mass="8279">MKTQEEDLLRSSSSNFLYRSTSFLLLRCSSSSFRFLEGSWNNISSSWVRLKWVSFDSGIKGWCGGVCEEQQV</sequence>